<reference evidence="2 3" key="1">
    <citation type="journal article" date="2021" name="BMC Genomics">
        <title>Datura genome reveals duplications of psychoactive alkaloid biosynthetic genes and high mutation rate following tissue culture.</title>
        <authorList>
            <person name="Rajewski A."/>
            <person name="Carter-House D."/>
            <person name="Stajich J."/>
            <person name="Litt A."/>
        </authorList>
    </citation>
    <scope>NUCLEOTIDE SEQUENCE [LARGE SCALE GENOMIC DNA]</scope>
    <source>
        <strain evidence="2">AR-01</strain>
    </source>
</reference>
<evidence type="ECO:0000256" key="1">
    <source>
        <dbReference type="SAM" id="MobiDB-lite"/>
    </source>
</evidence>
<proteinExistence type="predicted"/>
<organism evidence="2 3">
    <name type="scientific">Datura stramonium</name>
    <name type="common">Jimsonweed</name>
    <name type="synonym">Common thornapple</name>
    <dbReference type="NCBI Taxonomy" id="4076"/>
    <lineage>
        <taxon>Eukaryota</taxon>
        <taxon>Viridiplantae</taxon>
        <taxon>Streptophyta</taxon>
        <taxon>Embryophyta</taxon>
        <taxon>Tracheophyta</taxon>
        <taxon>Spermatophyta</taxon>
        <taxon>Magnoliopsida</taxon>
        <taxon>eudicotyledons</taxon>
        <taxon>Gunneridae</taxon>
        <taxon>Pentapetalae</taxon>
        <taxon>asterids</taxon>
        <taxon>lamiids</taxon>
        <taxon>Solanales</taxon>
        <taxon>Solanaceae</taxon>
        <taxon>Solanoideae</taxon>
        <taxon>Datureae</taxon>
        <taxon>Datura</taxon>
    </lineage>
</organism>
<comment type="caution">
    <text evidence="2">The sequence shown here is derived from an EMBL/GenBank/DDBJ whole genome shotgun (WGS) entry which is preliminary data.</text>
</comment>
<protein>
    <submittedName>
        <fullName evidence="2">Uncharacterized protein</fullName>
    </submittedName>
</protein>
<sequence>MQMDMLIGNLLTYELKKIDKIVEEPKKESNLDLKVILNLMMNKWQCSFEDLRSSSEKKILRKGSHETKAFKKPTKATWGKTSDDESEGKEVKNDNLALITRSGLDTDEESSEISLSDL</sequence>
<accession>A0ABS8W2M5</accession>
<dbReference type="Proteomes" id="UP000823775">
    <property type="component" value="Unassembled WGS sequence"/>
</dbReference>
<evidence type="ECO:0000313" key="3">
    <source>
        <dbReference type="Proteomes" id="UP000823775"/>
    </source>
</evidence>
<gene>
    <name evidence="2" type="ORF">HAX54_042914</name>
</gene>
<dbReference type="EMBL" id="JACEIK010006361">
    <property type="protein sequence ID" value="MCE2055581.1"/>
    <property type="molecule type" value="Genomic_DNA"/>
</dbReference>
<evidence type="ECO:0000313" key="2">
    <source>
        <dbReference type="EMBL" id="MCE2055581.1"/>
    </source>
</evidence>
<keyword evidence="3" id="KW-1185">Reference proteome</keyword>
<feature type="region of interest" description="Disordered" evidence="1">
    <location>
        <begin position="62"/>
        <end position="94"/>
    </location>
</feature>
<name>A0ABS8W2M5_DATST</name>